<dbReference type="SMART" id="SM00347">
    <property type="entry name" value="HTH_MARR"/>
    <property type="match status" value="1"/>
</dbReference>
<dbReference type="PANTHER" id="PTHR33164:SF43">
    <property type="entry name" value="HTH-TYPE TRANSCRIPTIONAL REPRESSOR YETL"/>
    <property type="match status" value="1"/>
</dbReference>
<dbReference type="PROSITE" id="PS50995">
    <property type="entry name" value="HTH_MARR_2"/>
    <property type="match status" value="1"/>
</dbReference>
<accession>A0ABW7Q8N5</accession>
<dbReference type="PANTHER" id="PTHR33164">
    <property type="entry name" value="TRANSCRIPTIONAL REGULATOR, MARR FAMILY"/>
    <property type="match status" value="1"/>
</dbReference>
<feature type="domain" description="HTH marR-type" evidence="1">
    <location>
        <begin position="4"/>
        <end position="138"/>
    </location>
</feature>
<comment type="caution">
    <text evidence="2">The sequence shown here is derived from an EMBL/GenBank/DDBJ whole genome shotgun (WGS) entry which is preliminary data.</text>
</comment>
<dbReference type="InterPro" id="IPR036388">
    <property type="entry name" value="WH-like_DNA-bd_sf"/>
</dbReference>
<dbReference type="Gene3D" id="1.10.10.10">
    <property type="entry name" value="Winged helix-like DNA-binding domain superfamily/Winged helix DNA-binding domain"/>
    <property type="match status" value="1"/>
</dbReference>
<sequence length="156" mass="16446">MNVNPSIIDLVSLAGGAVDAHVVRALEDAGYDGLRVRHGYVFQRLLVEPTSITRLADALEVSQQAMSKTIAELVDFGYVAASPDPADARRRVLALTDAGRGAVETARQARRSLEDAVTRAVGTGRRDDARTALEALLATLGVGGRVGSRSVPIPAE</sequence>
<evidence type="ECO:0000313" key="2">
    <source>
        <dbReference type="EMBL" id="MFH8251011.1"/>
    </source>
</evidence>
<evidence type="ECO:0000259" key="1">
    <source>
        <dbReference type="PROSITE" id="PS50995"/>
    </source>
</evidence>
<dbReference type="InterPro" id="IPR000835">
    <property type="entry name" value="HTH_MarR-typ"/>
</dbReference>
<dbReference type="InterPro" id="IPR039422">
    <property type="entry name" value="MarR/SlyA-like"/>
</dbReference>
<dbReference type="InterPro" id="IPR036390">
    <property type="entry name" value="WH_DNA-bd_sf"/>
</dbReference>
<dbReference type="EMBL" id="JBIQWL010000003">
    <property type="protein sequence ID" value="MFH8251011.1"/>
    <property type="molecule type" value="Genomic_DNA"/>
</dbReference>
<evidence type="ECO:0000313" key="3">
    <source>
        <dbReference type="Proteomes" id="UP001610861"/>
    </source>
</evidence>
<protein>
    <submittedName>
        <fullName evidence="2">MarR family winged helix-turn-helix transcriptional regulator</fullName>
    </submittedName>
</protein>
<dbReference type="SUPFAM" id="SSF46785">
    <property type="entry name" value="Winged helix' DNA-binding domain"/>
    <property type="match status" value="1"/>
</dbReference>
<keyword evidence="3" id="KW-1185">Reference proteome</keyword>
<name>A0ABW7Q8N5_9MICO</name>
<dbReference type="Pfam" id="PF12802">
    <property type="entry name" value="MarR_2"/>
    <property type="match status" value="1"/>
</dbReference>
<dbReference type="Proteomes" id="UP001610861">
    <property type="component" value="Unassembled WGS sequence"/>
</dbReference>
<proteinExistence type="predicted"/>
<organism evidence="2 3">
    <name type="scientific">Microbacterium alkaliflavum</name>
    <dbReference type="NCBI Taxonomy" id="3248839"/>
    <lineage>
        <taxon>Bacteria</taxon>
        <taxon>Bacillati</taxon>
        <taxon>Actinomycetota</taxon>
        <taxon>Actinomycetes</taxon>
        <taxon>Micrococcales</taxon>
        <taxon>Microbacteriaceae</taxon>
        <taxon>Microbacterium</taxon>
    </lineage>
</organism>
<dbReference type="RefSeq" id="WP_397556455.1">
    <property type="nucleotide sequence ID" value="NZ_JBIQWL010000003.1"/>
</dbReference>
<gene>
    <name evidence="2" type="ORF">ACH3VR_11640</name>
</gene>
<reference evidence="2 3" key="1">
    <citation type="submission" date="2024-09" db="EMBL/GenBank/DDBJ databases">
        <authorList>
            <person name="Pan X."/>
        </authorList>
    </citation>
    <scope>NUCLEOTIDE SEQUENCE [LARGE SCALE GENOMIC DNA]</scope>
    <source>
        <strain evidence="2 3">B2969</strain>
    </source>
</reference>